<keyword evidence="7" id="KW-1185">Reference proteome</keyword>
<evidence type="ECO:0000256" key="1">
    <source>
        <dbReference type="ARBA" id="ARBA00001974"/>
    </source>
</evidence>
<dbReference type="PANTHER" id="PTHR43400:SF10">
    <property type="entry name" value="3-OXOSTEROID 1-DEHYDROGENASE"/>
    <property type="match status" value="1"/>
</dbReference>
<dbReference type="InterPro" id="IPR036188">
    <property type="entry name" value="FAD/NAD-bd_sf"/>
</dbReference>
<evidence type="ECO:0000256" key="3">
    <source>
        <dbReference type="ARBA" id="ARBA00022827"/>
    </source>
</evidence>
<dbReference type="Gene3D" id="3.90.700.10">
    <property type="entry name" value="Succinate dehydrogenase/fumarate reductase flavoprotein, catalytic domain"/>
    <property type="match status" value="1"/>
</dbReference>
<dbReference type="Gene3D" id="3.50.50.60">
    <property type="entry name" value="FAD/NAD(P)-binding domain"/>
    <property type="match status" value="2"/>
</dbReference>
<dbReference type="InterPro" id="IPR027477">
    <property type="entry name" value="Succ_DH/fumarate_Rdtase_cat_sf"/>
</dbReference>
<evidence type="ECO:0000256" key="4">
    <source>
        <dbReference type="ARBA" id="ARBA00023002"/>
    </source>
</evidence>
<dbReference type="GO" id="GO:0016491">
    <property type="term" value="F:oxidoreductase activity"/>
    <property type="evidence" value="ECO:0007669"/>
    <property type="project" value="UniProtKB-KW"/>
</dbReference>
<organism evidence="6 7">
    <name type="scientific">Microvirga flocculans</name>
    <dbReference type="NCBI Taxonomy" id="217168"/>
    <lineage>
        <taxon>Bacteria</taxon>
        <taxon>Pseudomonadati</taxon>
        <taxon>Pseudomonadota</taxon>
        <taxon>Alphaproteobacteria</taxon>
        <taxon>Hyphomicrobiales</taxon>
        <taxon>Methylobacteriaceae</taxon>
        <taxon>Microvirga</taxon>
    </lineage>
</organism>
<comment type="caution">
    <text evidence="6">The sequence shown here is derived from an EMBL/GenBank/DDBJ whole genome shotgun (WGS) entry which is preliminary data.</text>
</comment>
<dbReference type="RefSeq" id="WP_027314495.1">
    <property type="nucleotide sequence ID" value="NZ_JACIDC010000001.1"/>
</dbReference>
<protein>
    <submittedName>
        <fullName evidence="6">Succinate dehydrogenase/fumarate reductase flavoprotein subunit</fullName>
    </submittedName>
</protein>
<proteinExistence type="predicted"/>
<dbReference type="PANTHER" id="PTHR43400">
    <property type="entry name" value="FUMARATE REDUCTASE"/>
    <property type="match status" value="1"/>
</dbReference>
<dbReference type="SUPFAM" id="SSF56425">
    <property type="entry name" value="Succinate dehydrogenase/fumarate reductase flavoprotein, catalytic domain"/>
    <property type="match status" value="1"/>
</dbReference>
<evidence type="ECO:0000313" key="7">
    <source>
        <dbReference type="Proteomes" id="UP000519439"/>
    </source>
</evidence>
<accession>A0A7W6N6K9</accession>
<dbReference type="EMBL" id="JACIDC010000001">
    <property type="protein sequence ID" value="MBB4038716.1"/>
    <property type="molecule type" value="Genomic_DNA"/>
</dbReference>
<evidence type="ECO:0000259" key="5">
    <source>
        <dbReference type="Pfam" id="PF00890"/>
    </source>
</evidence>
<dbReference type="PRINTS" id="PR00469">
    <property type="entry name" value="PNDRDTASEII"/>
</dbReference>
<dbReference type="Proteomes" id="UP000519439">
    <property type="component" value="Unassembled WGS sequence"/>
</dbReference>
<dbReference type="AlphaFoldDB" id="A0A7W6N6K9"/>
<reference evidence="6 7" key="1">
    <citation type="submission" date="2020-08" db="EMBL/GenBank/DDBJ databases">
        <title>Genomic Encyclopedia of Type Strains, Phase IV (KMG-IV): sequencing the most valuable type-strain genomes for metagenomic binning, comparative biology and taxonomic classification.</title>
        <authorList>
            <person name="Goeker M."/>
        </authorList>
    </citation>
    <scope>NUCLEOTIDE SEQUENCE [LARGE SCALE GENOMIC DNA]</scope>
    <source>
        <strain evidence="6 7">DSM 15743</strain>
    </source>
</reference>
<name>A0A7W6N6K9_9HYPH</name>
<keyword evidence="4" id="KW-0560">Oxidoreductase</keyword>
<dbReference type="SUPFAM" id="SSF51905">
    <property type="entry name" value="FAD/NAD(P)-binding domain"/>
    <property type="match status" value="1"/>
</dbReference>
<evidence type="ECO:0000256" key="2">
    <source>
        <dbReference type="ARBA" id="ARBA00022630"/>
    </source>
</evidence>
<gene>
    <name evidence="6" type="ORF">GGR34_000345</name>
</gene>
<feature type="domain" description="FAD-dependent oxidoreductase 2 FAD-binding" evidence="5">
    <location>
        <begin position="9"/>
        <end position="542"/>
    </location>
</feature>
<comment type="cofactor">
    <cofactor evidence="1">
        <name>FAD</name>
        <dbReference type="ChEBI" id="CHEBI:57692"/>
    </cofactor>
</comment>
<dbReference type="GO" id="GO:0008202">
    <property type="term" value="P:steroid metabolic process"/>
    <property type="evidence" value="ECO:0007669"/>
    <property type="project" value="UniProtKB-ARBA"/>
</dbReference>
<dbReference type="InterPro" id="IPR003953">
    <property type="entry name" value="FAD-dep_OxRdtase_2_FAD-bd"/>
</dbReference>
<dbReference type="InterPro" id="IPR050315">
    <property type="entry name" value="FAD-oxidoreductase_2"/>
</dbReference>
<dbReference type="Pfam" id="PF00890">
    <property type="entry name" value="FAD_binding_2"/>
    <property type="match status" value="1"/>
</dbReference>
<evidence type="ECO:0000313" key="6">
    <source>
        <dbReference type="EMBL" id="MBB4038716.1"/>
    </source>
</evidence>
<keyword evidence="3" id="KW-0274">FAD</keyword>
<sequence length="564" mass="60281">MTVPADRYDVIVIGSGAGGLSAALTAAVEGLSVAVFEKAEFIGGSTAVSGGAVWIPSNHLMEGAGHEDSREAVMAYLTAALGNRLRGDMIAAYLDNGPRMVEFMAAHTEVKFAARPVSPDYLSETPGASMGGRTIDPLPFDARALGRNFDKLRPPLHTFMVLGGMMVNTKDIKALLTAFSKAESFAHSARLVLRYARDRLSHRRGTRLLLGNALAARLYKSALDRNIPIFTKAAAADLVTDNGRVTGVRIELDGKVRTIHARAGVVLATGGFPASPTLRGEHMPHAEVHRTMAPQDNRGDGISMAVRAGARIETDNKGAGLWTPVSVMKLPDGGERLFPHLIIDRQKPGLIAVNQRGKRFVNEAVSYHEFVEAMHADPDAVPAYLVCDARFLRRYGLGLVRAKYDRPDPFVRAGYLLTAPTIEGLADVLKVDRANLAEAVAGMNEAARTGVDRVFGKGSTRYNRYLGDPEHQPNPCLGPIETGPFYAVKVWPGDIGSATGLRVDDHARVLDTSGQPIEGLFACGNDMNSVMAGHYPAAGITLGPALTFGYIAGQTLARAAKSNP</sequence>
<keyword evidence="2" id="KW-0285">Flavoprotein</keyword>